<gene>
    <name evidence="2" type="ORF">AACH00_13575</name>
</gene>
<organism evidence="2 3">
    <name type="scientific">Ideonella margarita</name>
    <dbReference type="NCBI Taxonomy" id="2984191"/>
    <lineage>
        <taxon>Bacteria</taxon>
        <taxon>Pseudomonadati</taxon>
        <taxon>Pseudomonadota</taxon>
        <taxon>Betaproteobacteria</taxon>
        <taxon>Burkholderiales</taxon>
        <taxon>Sphaerotilaceae</taxon>
        <taxon>Ideonella</taxon>
    </lineage>
</organism>
<reference evidence="2 3" key="1">
    <citation type="submission" date="2024-04" db="EMBL/GenBank/DDBJ databases">
        <title>Novel species of the genus Ideonella isolated from streams.</title>
        <authorList>
            <person name="Lu H."/>
        </authorList>
    </citation>
    <scope>NUCLEOTIDE SEQUENCE [LARGE SCALE GENOMIC DNA]</scope>
    <source>
        <strain evidence="2 3">LYT19W</strain>
    </source>
</reference>
<protein>
    <submittedName>
        <fullName evidence="2">DUF2326 domain-containing protein</fullName>
    </submittedName>
</protein>
<name>A0ABU9C8W7_9BURK</name>
<evidence type="ECO:0000259" key="1">
    <source>
        <dbReference type="Pfam" id="PF10088"/>
    </source>
</evidence>
<dbReference type="EMBL" id="JBBUTI010000008">
    <property type="protein sequence ID" value="MEK8047386.1"/>
    <property type="molecule type" value="Genomic_DNA"/>
</dbReference>
<evidence type="ECO:0000313" key="2">
    <source>
        <dbReference type="EMBL" id="MEK8047386.1"/>
    </source>
</evidence>
<proteinExistence type="predicted"/>
<dbReference type="InterPro" id="IPR018760">
    <property type="entry name" value="DUF2326"/>
</dbReference>
<dbReference type="Pfam" id="PF10088">
    <property type="entry name" value="DUF2326"/>
    <property type="match status" value="1"/>
</dbReference>
<feature type="domain" description="DUF2326" evidence="1">
    <location>
        <begin position="407"/>
        <end position="510"/>
    </location>
</feature>
<dbReference type="Proteomes" id="UP001379945">
    <property type="component" value="Unassembled WGS sequence"/>
</dbReference>
<dbReference type="RefSeq" id="WP_341399687.1">
    <property type="nucleotide sequence ID" value="NZ_JBBUTI010000008.1"/>
</dbReference>
<keyword evidence="3" id="KW-1185">Reference proteome</keyword>
<sequence>MNVILGDDDAKNSIGKSTVLMVIDFVFGGSTFAERDDAGAIRELGPHRYDFSFEFGAERMYFSRATDSPDLVHECNTEYEAQRELGIDEYNRLLKRLYGLDELEGTFRSIVNPFSRIWKKGGLNPSHPFVGADKEPVAAAINRLVDLFGRSPDVALERKTLDGLKSRKKLIRDSMTASIIPKITKPQYLENTLSIASNQAQIEQLKNGFSGALTAYESLFDQDLQKKQYRKLELGSHRIELQTKVRRLEREISGITPRLAANIALVADFFPTVDVQRLEQVEAFHQKIGSIVKKELKDELAATFEEERATASELAQVDGEIQASLQSKGLPDDVFNRVFELKGAVDKAAAENYHYESKLNIDASVKDSNNRLEDIYAGIFLAIEGQVNSKLRPFNKVVYGPSRVASELRIKNAGSYLFTSPDDTGTGKSFAGLVGFDLAMLSLTKLPMALHDSVIYKNIEVQATARILRILAAMQSKQIFLSFDEAKKFGPDVEQLLKRFTVLKLAHDDLLYIKDWRTRK</sequence>
<accession>A0ABU9C8W7</accession>
<comment type="caution">
    <text evidence="2">The sequence shown here is derived from an EMBL/GenBank/DDBJ whole genome shotgun (WGS) entry which is preliminary data.</text>
</comment>
<evidence type="ECO:0000313" key="3">
    <source>
        <dbReference type="Proteomes" id="UP001379945"/>
    </source>
</evidence>